<feature type="transmembrane region" description="Helical" evidence="1">
    <location>
        <begin position="55"/>
        <end position="74"/>
    </location>
</feature>
<dbReference type="GO" id="GO:0006629">
    <property type="term" value="P:lipid metabolic process"/>
    <property type="evidence" value="ECO:0007669"/>
    <property type="project" value="InterPro"/>
</dbReference>
<dbReference type="OrthoDB" id="2319356at2"/>
<dbReference type="InterPro" id="IPR017946">
    <property type="entry name" value="PLC-like_Pdiesterase_TIM-brl"/>
</dbReference>
<feature type="transmembrane region" description="Helical" evidence="1">
    <location>
        <begin position="86"/>
        <end position="112"/>
    </location>
</feature>
<sequence length="525" mass="59999">MKFIHHGHHFLIGGGRLFEFRKGRWWSRHQLVIWWLVGLLGCLGVKVLGLTIGGWVSGIGLLVLSGWVPVLAEASGSVSWSWRQRGLVWLLVGLTSLLWLPLGWGGLLATLQVSLRLPASFQNVIFNSRYDWLPVVGPLWGVLWLWSFKWLPSLRRQFQRPTTWRNYWRTGWRTPWWPVTKELLSYLPWLLGWIILGGLSAGLVWGVETAALRAAYGVAVVSCTALQLLVWWGLWHEWHRHLRLSKDRLPRWAVASLAVAGLAYGGWWLRPTTAPLPAVIAHRGVNGQDGVQNTTSALKRTVKRTQPNLVEMDIQPTADQHWVVMHDPTLKQLADRPGPVKRYRLKQLDGITLSEHGQVGRLSSFRQYLKIAEQLHQPLLVEVKAQRGAGQLMGPFADAYGQRLLADHGAVHSLDYQVIVRLRQRNAHVRLGWITPFYLTNFSHSVADFYSLQALTATREQVNAVHRDGQRSYFWTVDRDVAMQRLSAMGADGLITNRPGQLRKLQNGPQHYYFYQFLNWLVGWL</sequence>
<evidence type="ECO:0000313" key="3">
    <source>
        <dbReference type="EMBL" id="RRK10770.1"/>
    </source>
</evidence>
<dbReference type="Pfam" id="PF03009">
    <property type="entry name" value="GDPD"/>
    <property type="match status" value="2"/>
</dbReference>
<dbReference type="InterPro" id="IPR030395">
    <property type="entry name" value="GP_PDE_dom"/>
</dbReference>
<feature type="domain" description="GP-PDE" evidence="2">
    <location>
        <begin position="277"/>
        <end position="506"/>
    </location>
</feature>
<name>A0A426D856_9LACO</name>
<dbReference type="GO" id="GO:0008081">
    <property type="term" value="F:phosphoric diester hydrolase activity"/>
    <property type="evidence" value="ECO:0007669"/>
    <property type="project" value="InterPro"/>
</dbReference>
<accession>A0A426D856</accession>
<feature type="transmembrane region" description="Helical" evidence="1">
    <location>
        <begin position="183"/>
        <end position="205"/>
    </location>
</feature>
<evidence type="ECO:0000259" key="2">
    <source>
        <dbReference type="PROSITE" id="PS51704"/>
    </source>
</evidence>
<feature type="transmembrane region" description="Helical" evidence="1">
    <location>
        <begin position="252"/>
        <end position="269"/>
    </location>
</feature>
<feature type="transmembrane region" description="Helical" evidence="1">
    <location>
        <begin position="132"/>
        <end position="151"/>
    </location>
</feature>
<evidence type="ECO:0000313" key="4">
    <source>
        <dbReference type="Proteomes" id="UP000283633"/>
    </source>
</evidence>
<dbReference type="PANTHER" id="PTHR46211">
    <property type="entry name" value="GLYCEROPHOSPHORYL DIESTER PHOSPHODIESTERASE"/>
    <property type="match status" value="1"/>
</dbReference>
<organism evidence="3 4">
    <name type="scientific">Lactiplantibacillus garii</name>
    <dbReference type="NCBI Taxonomy" id="2306423"/>
    <lineage>
        <taxon>Bacteria</taxon>
        <taxon>Bacillati</taxon>
        <taxon>Bacillota</taxon>
        <taxon>Bacilli</taxon>
        <taxon>Lactobacillales</taxon>
        <taxon>Lactobacillaceae</taxon>
        <taxon>Lactiplantibacillus</taxon>
    </lineage>
</organism>
<proteinExistence type="predicted"/>
<protein>
    <submittedName>
        <fullName evidence="3">Glycerophosphodiester phosphodiesterase</fullName>
    </submittedName>
</protein>
<feature type="transmembrane region" description="Helical" evidence="1">
    <location>
        <begin position="211"/>
        <end position="232"/>
    </location>
</feature>
<feature type="transmembrane region" description="Helical" evidence="1">
    <location>
        <begin position="31"/>
        <end position="49"/>
    </location>
</feature>
<keyword evidence="1" id="KW-0812">Transmembrane</keyword>
<dbReference type="CDD" id="cd08579">
    <property type="entry name" value="GDPD_memb_like"/>
    <property type="match status" value="1"/>
</dbReference>
<dbReference type="Proteomes" id="UP000283633">
    <property type="component" value="Unassembled WGS sequence"/>
</dbReference>
<evidence type="ECO:0000256" key="1">
    <source>
        <dbReference type="SAM" id="Phobius"/>
    </source>
</evidence>
<dbReference type="PANTHER" id="PTHR46211:SF8">
    <property type="entry name" value="PHOSPHODIESTERASE"/>
    <property type="match status" value="1"/>
</dbReference>
<dbReference type="AlphaFoldDB" id="A0A426D856"/>
<keyword evidence="1" id="KW-0472">Membrane</keyword>
<gene>
    <name evidence="3" type="ORF">D1831_05555</name>
</gene>
<keyword evidence="4" id="KW-1185">Reference proteome</keyword>
<dbReference type="SUPFAM" id="SSF51695">
    <property type="entry name" value="PLC-like phosphodiesterases"/>
    <property type="match status" value="1"/>
</dbReference>
<comment type="caution">
    <text evidence="3">The sequence shown here is derived from an EMBL/GenBank/DDBJ whole genome shotgun (WGS) entry which is preliminary data.</text>
</comment>
<dbReference type="Gene3D" id="3.20.20.190">
    <property type="entry name" value="Phosphatidylinositol (PI) phosphodiesterase"/>
    <property type="match status" value="1"/>
</dbReference>
<reference evidence="3 4" key="1">
    <citation type="submission" date="2018-08" db="EMBL/GenBank/DDBJ databases">
        <title>Genome Lactobacillus garii FI11369.</title>
        <authorList>
            <person name="Diaz M."/>
            <person name="Narbad A."/>
        </authorList>
    </citation>
    <scope>NUCLEOTIDE SEQUENCE [LARGE SCALE GENOMIC DNA]</scope>
    <source>
        <strain evidence="3 4">FI11369</strain>
    </source>
</reference>
<dbReference type="PROSITE" id="PS51704">
    <property type="entry name" value="GP_PDE"/>
    <property type="match status" value="1"/>
</dbReference>
<dbReference type="EMBL" id="QWZQ01000014">
    <property type="protein sequence ID" value="RRK10770.1"/>
    <property type="molecule type" value="Genomic_DNA"/>
</dbReference>
<keyword evidence="1" id="KW-1133">Transmembrane helix</keyword>